<evidence type="ECO:0000256" key="4">
    <source>
        <dbReference type="ARBA" id="ARBA00022989"/>
    </source>
</evidence>
<reference evidence="7 8" key="1">
    <citation type="journal article" date="2016" name="Genome Biol. Evol.">
        <title>Divergent and convergent evolution of fungal pathogenicity.</title>
        <authorList>
            <person name="Shang Y."/>
            <person name="Xiao G."/>
            <person name="Zheng P."/>
            <person name="Cen K."/>
            <person name="Zhan S."/>
            <person name="Wang C."/>
        </authorList>
    </citation>
    <scope>NUCLEOTIDE SEQUENCE [LARGE SCALE GENOMIC DNA]</scope>
    <source>
        <strain evidence="7 8">RCEF 1005</strain>
    </source>
</reference>
<feature type="transmembrane region" description="Helical" evidence="6">
    <location>
        <begin position="393"/>
        <end position="411"/>
    </location>
</feature>
<feature type="transmembrane region" description="Helical" evidence="6">
    <location>
        <begin position="56"/>
        <end position="74"/>
    </location>
</feature>
<feature type="transmembrane region" description="Helical" evidence="6">
    <location>
        <begin position="273"/>
        <end position="296"/>
    </location>
</feature>
<dbReference type="PIRSF" id="PIRSF006060">
    <property type="entry name" value="AA_transporter"/>
    <property type="match status" value="1"/>
</dbReference>
<comment type="subcellular location">
    <subcellularLocation>
        <location evidence="1">Membrane</location>
        <topology evidence="1">Multi-pass membrane protein</topology>
    </subcellularLocation>
</comment>
<keyword evidence="5 6" id="KW-0472">Membrane</keyword>
<keyword evidence="2" id="KW-0813">Transport</keyword>
<name>A0A168FIC9_CORDF</name>
<evidence type="ECO:0000313" key="7">
    <source>
        <dbReference type="EMBL" id="OAA75227.1"/>
    </source>
</evidence>
<organism evidence="7 8">
    <name type="scientific">Akanthomyces lecanii RCEF 1005</name>
    <dbReference type="NCBI Taxonomy" id="1081108"/>
    <lineage>
        <taxon>Eukaryota</taxon>
        <taxon>Fungi</taxon>
        <taxon>Dikarya</taxon>
        <taxon>Ascomycota</taxon>
        <taxon>Pezizomycotina</taxon>
        <taxon>Sordariomycetes</taxon>
        <taxon>Hypocreomycetidae</taxon>
        <taxon>Hypocreales</taxon>
        <taxon>Cordycipitaceae</taxon>
        <taxon>Akanthomyces</taxon>
        <taxon>Cordyceps confragosa</taxon>
    </lineage>
</organism>
<feature type="transmembrane region" description="Helical" evidence="6">
    <location>
        <begin position="119"/>
        <end position="142"/>
    </location>
</feature>
<accession>A0A168FIC9</accession>
<dbReference type="Pfam" id="PF13520">
    <property type="entry name" value="AA_permease_2"/>
    <property type="match status" value="1"/>
</dbReference>
<dbReference type="GO" id="GO:0016020">
    <property type="term" value="C:membrane"/>
    <property type="evidence" value="ECO:0007669"/>
    <property type="project" value="UniProtKB-SubCell"/>
</dbReference>
<feature type="transmembrane region" description="Helical" evidence="6">
    <location>
        <begin position="31"/>
        <end position="49"/>
    </location>
</feature>
<dbReference type="Proteomes" id="UP000076881">
    <property type="component" value="Unassembled WGS sequence"/>
</dbReference>
<dbReference type="PANTHER" id="PTHR45649:SF28">
    <property type="entry name" value="TRANSPORTER, PUTATIVE (EUROFUNG)-RELATED"/>
    <property type="match status" value="1"/>
</dbReference>
<evidence type="ECO:0000313" key="8">
    <source>
        <dbReference type="Proteomes" id="UP000076881"/>
    </source>
</evidence>
<feature type="transmembrane region" description="Helical" evidence="6">
    <location>
        <begin position="331"/>
        <end position="350"/>
    </location>
</feature>
<feature type="transmembrane region" description="Helical" evidence="6">
    <location>
        <begin position="431"/>
        <end position="449"/>
    </location>
</feature>
<feature type="transmembrane region" description="Helical" evidence="6">
    <location>
        <begin position="187"/>
        <end position="211"/>
    </location>
</feature>
<comment type="caution">
    <text evidence="7">The sequence shown here is derived from an EMBL/GenBank/DDBJ whole genome shotgun (WGS) entry which is preliminary data.</text>
</comment>
<feature type="transmembrane region" description="Helical" evidence="6">
    <location>
        <begin position="356"/>
        <end position="381"/>
    </location>
</feature>
<evidence type="ECO:0000256" key="1">
    <source>
        <dbReference type="ARBA" id="ARBA00004141"/>
    </source>
</evidence>
<gene>
    <name evidence="7" type="ORF">LEL_07215</name>
</gene>
<keyword evidence="4 6" id="KW-1133">Transmembrane helix</keyword>
<proteinExistence type="predicted"/>
<feature type="transmembrane region" description="Helical" evidence="6">
    <location>
        <begin position="149"/>
        <end position="167"/>
    </location>
</feature>
<dbReference type="PANTHER" id="PTHR45649">
    <property type="entry name" value="AMINO-ACID PERMEASE BAT1"/>
    <property type="match status" value="1"/>
</dbReference>
<dbReference type="AlphaFoldDB" id="A0A168FIC9"/>
<evidence type="ECO:0000256" key="5">
    <source>
        <dbReference type="ARBA" id="ARBA00023136"/>
    </source>
</evidence>
<keyword evidence="8" id="KW-1185">Reference proteome</keyword>
<evidence type="ECO:0000256" key="2">
    <source>
        <dbReference type="ARBA" id="ARBA00022448"/>
    </source>
</evidence>
<evidence type="ECO:0000256" key="3">
    <source>
        <dbReference type="ARBA" id="ARBA00022692"/>
    </source>
</evidence>
<feature type="transmembrane region" description="Helical" evidence="6">
    <location>
        <begin position="231"/>
        <end position="253"/>
    </location>
</feature>
<dbReference type="OrthoDB" id="4870403at2759"/>
<sequence>MRIFHSSSPEEAAAPSHVQLGYPTELARNRGFAAILGMALAITPAALYGGGQLSMVVGLLVVGVLDGCVAASLAELASRFPTSSGVYYWSYRLLLPNDKPTGASSSSAAAAPLSYIAGWFWLIGNWTIALSVNFDFASLVAATVDRIAAVWNLLTIVVVLVVVAATARSGRHTAATALGHYDPSFSGWGPGFAFFIGLLPPAYTFCAIGMVTSMAEECEDPETQVPRAMTLCMPLGGVAALVFVLPLCFTLPPQADLLAAPYGQALPYILARVVGGGGGAGAVAVMALVFGVALFCSVSITTTASRCTWAFARDAGIPGSRLWARTAAGQPLPALALVTVVQMLLGLINLGSTSAFTAFVSVGVIGLAVGYLVPIVISLATRRREVATARWRLSPAIGIAVNIVAVLWIVFELVLFSMPQALPVTPASMNYASVVFVGFSVISAGWYCVAGRRKFKGPPEETRIN</sequence>
<evidence type="ECO:0000256" key="6">
    <source>
        <dbReference type="SAM" id="Phobius"/>
    </source>
</evidence>
<dbReference type="EMBL" id="AZHF01000005">
    <property type="protein sequence ID" value="OAA75227.1"/>
    <property type="molecule type" value="Genomic_DNA"/>
</dbReference>
<dbReference type="Gene3D" id="1.20.1740.10">
    <property type="entry name" value="Amino acid/polyamine transporter I"/>
    <property type="match status" value="1"/>
</dbReference>
<keyword evidence="3 6" id="KW-0812">Transmembrane</keyword>
<dbReference type="InterPro" id="IPR002293">
    <property type="entry name" value="AA/rel_permease1"/>
</dbReference>
<protein>
    <submittedName>
        <fullName evidence="7">Amino acid/polyamine transporter I</fullName>
    </submittedName>
</protein>
<dbReference type="GO" id="GO:0022857">
    <property type="term" value="F:transmembrane transporter activity"/>
    <property type="evidence" value="ECO:0007669"/>
    <property type="project" value="InterPro"/>
</dbReference>
<dbReference type="STRING" id="1081108.A0A168FIC9"/>